<gene>
    <name evidence="9" type="ORF">QVD17_10516</name>
</gene>
<evidence type="ECO:0000256" key="3">
    <source>
        <dbReference type="ARBA" id="ARBA00022454"/>
    </source>
</evidence>
<evidence type="ECO:0000256" key="5">
    <source>
        <dbReference type="ARBA" id="ARBA00023242"/>
    </source>
</evidence>
<sequence length="199" mass="21696">MEEPVVVAQAIEAAATVVIEKEPAVEGKSTKLGKQLSTKRKTKMLHPPYFDMIKDAILSLKERTGSSQYAIAKFIKEKQENLPVKFKTVLLIQLRRLVAIGKLVKVKASYKLPAAKPKPAAKSKPTPKAATKPKQGCERKPVLKTKAGENLADKTKGKTPTKPAKVARTSTRSTPGKKPAPAQKPVSRRLKSREVSGQI</sequence>
<evidence type="ECO:0000256" key="1">
    <source>
        <dbReference type="ARBA" id="ARBA00004123"/>
    </source>
</evidence>
<dbReference type="GO" id="GO:0030527">
    <property type="term" value="F:structural constituent of chromatin"/>
    <property type="evidence" value="ECO:0007669"/>
    <property type="project" value="InterPro"/>
</dbReference>
<evidence type="ECO:0000313" key="10">
    <source>
        <dbReference type="Proteomes" id="UP001229421"/>
    </source>
</evidence>
<keyword evidence="5 6" id="KW-0539">Nucleus</keyword>
<evidence type="ECO:0000256" key="4">
    <source>
        <dbReference type="ARBA" id="ARBA00023125"/>
    </source>
</evidence>
<evidence type="ECO:0000259" key="8">
    <source>
        <dbReference type="PROSITE" id="PS51504"/>
    </source>
</evidence>
<keyword evidence="4 6" id="KW-0238">DNA-binding</keyword>
<evidence type="ECO:0000256" key="6">
    <source>
        <dbReference type="RuleBase" id="RU003894"/>
    </source>
</evidence>
<proteinExistence type="inferred from homology"/>
<dbReference type="GO" id="GO:0003690">
    <property type="term" value="F:double-stranded DNA binding"/>
    <property type="evidence" value="ECO:0007669"/>
    <property type="project" value="TreeGrafter"/>
</dbReference>
<dbReference type="GO" id="GO:0030261">
    <property type="term" value="P:chromosome condensation"/>
    <property type="evidence" value="ECO:0007669"/>
    <property type="project" value="TreeGrafter"/>
</dbReference>
<dbReference type="GO" id="GO:0006334">
    <property type="term" value="P:nucleosome assembly"/>
    <property type="evidence" value="ECO:0007669"/>
    <property type="project" value="InterPro"/>
</dbReference>
<name>A0AAD8L192_TARER</name>
<evidence type="ECO:0000256" key="7">
    <source>
        <dbReference type="SAM" id="MobiDB-lite"/>
    </source>
</evidence>
<evidence type="ECO:0000313" key="9">
    <source>
        <dbReference type="EMBL" id="KAK1433604.1"/>
    </source>
</evidence>
<evidence type="ECO:0000256" key="2">
    <source>
        <dbReference type="ARBA" id="ARBA00004286"/>
    </source>
</evidence>
<dbReference type="PANTHER" id="PTHR11467">
    <property type="entry name" value="HISTONE H1"/>
    <property type="match status" value="1"/>
</dbReference>
<dbReference type="GO" id="GO:0005634">
    <property type="term" value="C:nucleus"/>
    <property type="evidence" value="ECO:0007669"/>
    <property type="project" value="UniProtKB-SubCell"/>
</dbReference>
<dbReference type="CDD" id="cd00073">
    <property type="entry name" value="H15"/>
    <property type="match status" value="1"/>
</dbReference>
<dbReference type="EMBL" id="JAUHHV010000002">
    <property type="protein sequence ID" value="KAK1433604.1"/>
    <property type="molecule type" value="Genomic_DNA"/>
</dbReference>
<dbReference type="AlphaFoldDB" id="A0AAD8L192"/>
<keyword evidence="3 6" id="KW-0158">Chromosome</keyword>
<dbReference type="GO" id="GO:0031492">
    <property type="term" value="F:nucleosomal DNA binding"/>
    <property type="evidence" value="ECO:0007669"/>
    <property type="project" value="TreeGrafter"/>
</dbReference>
<dbReference type="InterPro" id="IPR005819">
    <property type="entry name" value="H1/H5"/>
</dbReference>
<comment type="subcellular location">
    <subcellularLocation>
        <location evidence="2">Chromosome</location>
    </subcellularLocation>
    <subcellularLocation>
        <location evidence="1 6">Nucleus</location>
    </subcellularLocation>
</comment>
<dbReference type="Gene3D" id="1.10.10.10">
    <property type="entry name" value="Winged helix-like DNA-binding domain superfamily/Winged helix DNA-binding domain"/>
    <property type="match status" value="1"/>
</dbReference>
<protein>
    <recommendedName>
        <fullName evidence="8">H15 domain-containing protein</fullName>
    </recommendedName>
</protein>
<dbReference type="InterPro" id="IPR005818">
    <property type="entry name" value="Histone_H1/H5_H15"/>
</dbReference>
<accession>A0AAD8L192</accession>
<dbReference type="PANTHER" id="PTHR11467:SF131">
    <property type="entry name" value="HISTONE H1"/>
    <property type="match status" value="1"/>
</dbReference>
<organism evidence="9 10">
    <name type="scientific">Tagetes erecta</name>
    <name type="common">African marigold</name>
    <dbReference type="NCBI Taxonomy" id="13708"/>
    <lineage>
        <taxon>Eukaryota</taxon>
        <taxon>Viridiplantae</taxon>
        <taxon>Streptophyta</taxon>
        <taxon>Embryophyta</taxon>
        <taxon>Tracheophyta</taxon>
        <taxon>Spermatophyta</taxon>
        <taxon>Magnoliopsida</taxon>
        <taxon>eudicotyledons</taxon>
        <taxon>Gunneridae</taxon>
        <taxon>Pentapetalae</taxon>
        <taxon>asterids</taxon>
        <taxon>campanulids</taxon>
        <taxon>Asterales</taxon>
        <taxon>Asteraceae</taxon>
        <taxon>Asteroideae</taxon>
        <taxon>Heliantheae alliance</taxon>
        <taxon>Tageteae</taxon>
        <taxon>Tagetes</taxon>
    </lineage>
</organism>
<keyword evidence="10" id="KW-1185">Reference proteome</keyword>
<comment type="similarity">
    <text evidence="6">Belongs to the histone H1/H5 family.</text>
</comment>
<dbReference type="PROSITE" id="PS51504">
    <property type="entry name" value="H15"/>
    <property type="match status" value="1"/>
</dbReference>
<dbReference type="SUPFAM" id="SSF46785">
    <property type="entry name" value="Winged helix' DNA-binding domain"/>
    <property type="match status" value="1"/>
</dbReference>
<dbReference type="InterPro" id="IPR036388">
    <property type="entry name" value="WH-like_DNA-bd_sf"/>
</dbReference>
<dbReference type="PRINTS" id="PR00624">
    <property type="entry name" value="HISTONEH5"/>
</dbReference>
<feature type="domain" description="H15" evidence="8">
    <location>
        <begin position="45"/>
        <end position="114"/>
    </location>
</feature>
<reference evidence="9" key="1">
    <citation type="journal article" date="2023" name="bioRxiv">
        <title>Improved chromosome-level genome assembly for marigold (Tagetes erecta).</title>
        <authorList>
            <person name="Jiang F."/>
            <person name="Yuan L."/>
            <person name="Wang S."/>
            <person name="Wang H."/>
            <person name="Xu D."/>
            <person name="Wang A."/>
            <person name="Fan W."/>
        </authorList>
    </citation>
    <scope>NUCLEOTIDE SEQUENCE</scope>
    <source>
        <strain evidence="9">WSJ</strain>
        <tissue evidence="9">Leaf</tissue>
    </source>
</reference>
<dbReference type="InterPro" id="IPR036390">
    <property type="entry name" value="WH_DNA-bd_sf"/>
</dbReference>
<comment type="caution">
    <text evidence="9">The sequence shown here is derived from an EMBL/GenBank/DDBJ whole genome shotgun (WGS) entry which is preliminary data.</text>
</comment>
<dbReference type="GO" id="GO:0000786">
    <property type="term" value="C:nucleosome"/>
    <property type="evidence" value="ECO:0007669"/>
    <property type="project" value="InterPro"/>
</dbReference>
<dbReference type="GO" id="GO:0045910">
    <property type="term" value="P:negative regulation of DNA recombination"/>
    <property type="evidence" value="ECO:0007669"/>
    <property type="project" value="TreeGrafter"/>
</dbReference>
<dbReference type="SMART" id="SM00526">
    <property type="entry name" value="H15"/>
    <property type="match status" value="1"/>
</dbReference>
<dbReference type="Proteomes" id="UP001229421">
    <property type="component" value="Unassembled WGS sequence"/>
</dbReference>
<dbReference type="Pfam" id="PF00538">
    <property type="entry name" value="Linker_histone"/>
    <property type="match status" value="1"/>
</dbReference>
<feature type="region of interest" description="Disordered" evidence="7">
    <location>
        <begin position="114"/>
        <end position="199"/>
    </location>
</feature>
<feature type="compositionally biased region" description="Low complexity" evidence="7">
    <location>
        <begin position="114"/>
        <end position="134"/>
    </location>
</feature>